<protein>
    <submittedName>
        <fullName evidence="3">Phosphatase PAP2 family protein</fullName>
    </submittedName>
</protein>
<feature type="domain" description="Phosphatidic acid phosphatase type 2/haloperoxidase" evidence="2">
    <location>
        <begin position="89"/>
        <end position="212"/>
    </location>
</feature>
<organism evidence="3 4">
    <name type="scientific">Candidatus Dorea gallistercoris</name>
    <dbReference type="NCBI Taxonomy" id="2838542"/>
    <lineage>
        <taxon>Bacteria</taxon>
        <taxon>Bacillati</taxon>
        <taxon>Bacillota</taxon>
        <taxon>Clostridia</taxon>
        <taxon>Lachnospirales</taxon>
        <taxon>Lachnospiraceae</taxon>
        <taxon>Dorea</taxon>
    </lineage>
</organism>
<dbReference type="Pfam" id="PF01569">
    <property type="entry name" value="PAP2"/>
    <property type="match status" value="1"/>
</dbReference>
<dbReference type="SUPFAM" id="SSF48317">
    <property type="entry name" value="Acid phosphatase/Vanadium-dependent haloperoxidase"/>
    <property type="match status" value="1"/>
</dbReference>
<keyword evidence="1" id="KW-1133">Transmembrane helix</keyword>
<dbReference type="Proteomes" id="UP000824263">
    <property type="component" value="Unassembled WGS sequence"/>
</dbReference>
<dbReference type="InterPro" id="IPR036938">
    <property type="entry name" value="PAP2/HPO_sf"/>
</dbReference>
<dbReference type="InterPro" id="IPR000326">
    <property type="entry name" value="PAP2/HPO"/>
</dbReference>
<keyword evidence="1" id="KW-0472">Membrane</keyword>
<keyword evidence="1" id="KW-0812">Transmembrane</keyword>
<comment type="caution">
    <text evidence="3">The sequence shown here is derived from an EMBL/GenBank/DDBJ whole genome shotgun (WGS) entry which is preliminary data.</text>
</comment>
<evidence type="ECO:0000256" key="1">
    <source>
        <dbReference type="SAM" id="Phobius"/>
    </source>
</evidence>
<reference evidence="3" key="1">
    <citation type="journal article" date="2021" name="PeerJ">
        <title>Extensive microbial diversity within the chicken gut microbiome revealed by metagenomics and culture.</title>
        <authorList>
            <person name="Gilroy R."/>
            <person name="Ravi A."/>
            <person name="Getino M."/>
            <person name="Pursley I."/>
            <person name="Horton D.L."/>
            <person name="Alikhan N.F."/>
            <person name="Baker D."/>
            <person name="Gharbi K."/>
            <person name="Hall N."/>
            <person name="Watson M."/>
            <person name="Adriaenssens E.M."/>
            <person name="Foster-Nyarko E."/>
            <person name="Jarju S."/>
            <person name="Secka A."/>
            <person name="Antonio M."/>
            <person name="Oren A."/>
            <person name="Chaudhuri R.R."/>
            <person name="La Ragione R."/>
            <person name="Hildebrand F."/>
            <person name="Pallen M.J."/>
        </authorList>
    </citation>
    <scope>NUCLEOTIDE SEQUENCE</scope>
    <source>
        <strain evidence="3">ChiSxjej1B13-11762</strain>
    </source>
</reference>
<dbReference type="EMBL" id="DXGF01000131">
    <property type="protein sequence ID" value="HIW84055.1"/>
    <property type="molecule type" value="Genomic_DNA"/>
</dbReference>
<reference evidence="3" key="2">
    <citation type="submission" date="2021-04" db="EMBL/GenBank/DDBJ databases">
        <authorList>
            <person name="Gilroy R."/>
        </authorList>
    </citation>
    <scope>NUCLEOTIDE SEQUENCE</scope>
    <source>
        <strain evidence="3">ChiSxjej1B13-11762</strain>
    </source>
</reference>
<feature type="transmembrane region" description="Helical" evidence="1">
    <location>
        <begin position="189"/>
        <end position="209"/>
    </location>
</feature>
<feature type="transmembrane region" description="Helical" evidence="1">
    <location>
        <begin position="15"/>
        <end position="33"/>
    </location>
</feature>
<accession>A0A9D1RAR3</accession>
<evidence type="ECO:0000313" key="3">
    <source>
        <dbReference type="EMBL" id="HIW84055.1"/>
    </source>
</evidence>
<proteinExistence type="predicted"/>
<feature type="transmembrane region" description="Helical" evidence="1">
    <location>
        <begin position="84"/>
        <end position="105"/>
    </location>
</feature>
<evidence type="ECO:0000313" key="4">
    <source>
        <dbReference type="Proteomes" id="UP000824263"/>
    </source>
</evidence>
<gene>
    <name evidence="3" type="ORF">H9873_07025</name>
</gene>
<dbReference type="AlphaFoldDB" id="A0A9D1RAR3"/>
<sequence>MTAKKKITELAKKYSHIWVLLYGFIYMPWFCYLENRRGVRYFYIHSPLDDHIPFVEYFVVPYLLWFLFIAATLAYFFFTDKKGFYRLAAFLCTGMTIFLIVCTVFPNAQNLRPHTFARDNIFVDLVKYIYQADTSTNVLPSIHVFNSLGAAIAIAKSSALKKHRAVQWGAYILAALIILSTVFLKQHSVTDMIAAFAMASILYPLIYVAQEKKAPKFSHQPV</sequence>
<feature type="transmembrane region" description="Helical" evidence="1">
    <location>
        <begin position="54"/>
        <end position="78"/>
    </location>
</feature>
<feature type="transmembrane region" description="Helical" evidence="1">
    <location>
        <begin position="165"/>
        <end position="183"/>
    </location>
</feature>
<evidence type="ECO:0000259" key="2">
    <source>
        <dbReference type="Pfam" id="PF01569"/>
    </source>
</evidence>
<name>A0A9D1RAR3_9FIRM</name>